<dbReference type="KEGG" id="plon:Pla110_31770"/>
<evidence type="ECO:0000256" key="2">
    <source>
        <dbReference type="ARBA" id="ARBA00005551"/>
    </source>
</evidence>
<keyword evidence="11" id="KW-1185">Reference proteome</keyword>
<dbReference type="Gene3D" id="3.40.50.720">
    <property type="entry name" value="NAD(P)-binding Rossmann-like Domain"/>
    <property type="match status" value="1"/>
</dbReference>
<keyword evidence="4 7" id="KW-0812">Transmembrane</keyword>
<dbReference type="Pfam" id="PF00999">
    <property type="entry name" value="Na_H_Exchanger"/>
    <property type="match status" value="1"/>
</dbReference>
<feature type="transmembrane region" description="Helical" evidence="7">
    <location>
        <begin position="184"/>
        <end position="209"/>
    </location>
</feature>
<evidence type="ECO:0000256" key="6">
    <source>
        <dbReference type="ARBA" id="ARBA00023136"/>
    </source>
</evidence>
<protein>
    <submittedName>
        <fullName evidence="10">Glutathione-regulated potassium-efflux system protein KefC</fullName>
    </submittedName>
</protein>
<feature type="transmembrane region" description="Helical" evidence="7">
    <location>
        <begin position="32"/>
        <end position="48"/>
    </location>
</feature>
<feature type="transmembrane region" description="Helical" evidence="7">
    <location>
        <begin position="244"/>
        <end position="261"/>
    </location>
</feature>
<feature type="transmembrane region" description="Helical" evidence="7">
    <location>
        <begin position="299"/>
        <end position="321"/>
    </location>
</feature>
<feature type="transmembrane region" description="Helical" evidence="7">
    <location>
        <begin position="360"/>
        <end position="379"/>
    </location>
</feature>
<proteinExistence type="inferred from homology"/>
<keyword evidence="3" id="KW-0813">Transport</keyword>
<evidence type="ECO:0000256" key="3">
    <source>
        <dbReference type="ARBA" id="ARBA00022448"/>
    </source>
</evidence>
<dbReference type="OrthoDB" id="9793589at2"/>
<evidence type="ECO:0000259" key="9">
    <source>
        <dbReference type="Pfam" id="PF02254"/>
    </source>
</evidence>
<evidence type="ECO:0000256" key="4">
    <source>
        <dbReference type="ARBA" id="ARBA00022692"/>
    </source>
</evidence>
<feature type="domain" description="Cation/H+ exchanger transmembrane" evidence="8">
    <location>
        <begin position="17"/>
        <end position="377"/>
    </location>
</feature>
<feature type="domain" description="RCK N-terminal" evidence="9">
    <location>
        <begin position="413"/>
        <end position="525"/>
    </location>
</feature>
<keyword evidence="5 7" id="KW-1133">Transmembrane helix</keyword>
<dbReference type="RefSeq" id="WP_144996776.1">
    <property type="nucleotide sequence ID" value="NZ_CP036281.1"/>
</dbReference>
<gene>
    <name evidence="10" type="primary">kefC</name>
    <name evidence="10" type="ORF">Pla110_31770</name>
</gene>
<evidence type="ECO:0000256" key="7">
    <source>
        <dbReference type="SAM" id="Phobius"/>
    </source>
</evidence>
<dbReference type="Gene3D" id="1.20.1530.20">
    <property type="match status" value="1"/>
</dbReference>
<dbReference type="InterPro" id="IPR036291">
    <property type="entry name" value="NAD(P)-bd_dom_sf"/>
</dbReference>
<dbReference type="InterPro" id="IPR006153">
    <property type="entry name" value="Cation/H_exchanger_TM"/>
</dbReference>
<dbReference type="GO" id="GO:1902600">
    <property type="term" value="P:proton transmembrane transport"/>
    <property type="evidence" value="ECO:0007669"/>
    <property type="project" value="InterPro"/>
</dbReference>
<feature type="transmembrane region" description="Helical" evidence="7">
    <location>
        <begin position="90"/>
        <end position="112"/>
    </location>
</feature>
<evidence type="ECO:0000256" key="1">
    <source>
        <dbReference type="ARBA" id="ARBA00004141"/>
    </source>
</evidence>
<feature type="transmembrane region" description="Helical" evidence="7">
    <location>
        <begin position="6"/>
        <end position="25"/>
    </location>
</feature>
<feature type="transmembrane region" description="Helical" evidence="7">
    <location>
        <begin position="328"/>
        <end position="348"/>
    </location>
</feature>
<evidence type="ECO:0000259" key="8">
    <source>
        <dbReference type="Pfam" id="PF00999"/>
    </source>
</evidence>
<dbReference type="GO" id="GO:0006813">
    <property type="term" value="P:potassium ion transport"/>
    <property type="evidence" value="ECO:0007669"/>
    <property type="project" value="InterPro"/>
</dbReference>
<comment type="subcellular location">
    <subcellularLocation>
        <location evidence="1">Membrane</location>
        <topology evidence="1">Multi-pass membrane protein</topology>
    </subcellularLocation>
</comment>
<dbReference type="EMBL" id="CP036281">
    <property type="protein sequence ID" value="QDU81436.1"/>
    <property type="molecule type" value="Genomic_DNA"/>
</dbReference>
<dbReference type="SUPFAM" id="SSF51735">
    <property type="entry name" value="NAD(P)-binding Rossmann-fold domains"/>
    <property type="match status" value="1"/>
</dbReference>
<comment type="similarity">
    <text evidence="2">Belongs to the monovalent cation:proton antiporter 2 (CPA2) transporter (TC 2.A.37) family.</text>
</comment>
<organism evidence="10 11">
    <name type="scientific">Polystyrenella longa</name>
    <dbReference type="NCBI Taxonomy" id="2528007"/>
    <lineage>
        <taxon>Bacteria</taxon>
        <taxon>Pseudomonadati</taxon>
        <taxon>Planctomycetota</taxon>
        <taxon>Planctomycetia</taxon>
        <taxon>Planctomycetales</taxon>
        <taxon>Planctomycetaceae</taxon>
        <taxon>Polystyrenella</taxon>
    </lineage>
</organism>
<evidence type="ECO:0000313" key="11">
    <source>
        <dbReference type="Proteomes" id="UP000317178"/>
    </source>
</evidence>
<dbReference type="PANTHER" id="PTHR42751">
    <property type="entry name" value="SODIUM/HYDROGEN EXCHANGER FAMILY/TRKA DOMAIN PROTEIN"/>
    <property type="match status" value="1"/>
</dbReference>
<dbReference type="AlphaFoldDB" id="A0A518CQC8"/>
<dbReference type="Proteomes" id="UP000317178">
    <property type="component" value="Chromosome"/>
</dbReference>
<keyword evidence="6 7" id="KW-0472">Membrane</keyword>
<feature type="transmembrane region" description="Helical" evidence="7">
    <location>
        <begin position="60"/>
        <end position="78"/>
    </location>
</feature>
<dbReference type="InterPro" id="IPR003148">
    <property type="entry name" value="RCK_N"/>
</dbReference>
<feature type="transmembrane region" description="Helical" evidence="7">
    <location>
        <begin position="149"/>
        <end position="172"/>
    </location>
</feature>
<evidence type="ECO:0000313" key="10">
    <source>
        <dbReference type="EMBL" id="QDU81436.1"/>
    </source>
</evidence>
<dbReference type="PANTHER" id="PTHR42751:SF6">
    <property type="entry name" value="CONSERVED INTEGRAL MEMBRANE TRANSPORT PROTEIN-RELATED"/>
    <property type="match status" value="1"/>
</dbReference>
<feature type="transmembrane region" description="Helical" evidence="7">
    <location>
        <begin position="273"/>
        <end position="293"/>
    </location>
</feature>
<accession>A0A518CQC8</accession>
<evidence type="ECO:0000256" key="5">
    <source>
        <dbReference type="ARBA" id="ARBA00022989"/>
    </source>
</evidence>
<feature type="transmembrane region" description="Helical" evidence="7">
    <location>
        <begin position="118"/>
        <end position="137"/>
    </location>
</feature>
<dbReference type="GO" id="GO:0016020">
    <property type="term" value="C:membrane"/>
    <property type="evidence" value="ECO:0007669"/>
    <property type="project" value="UniProtKB-SubCell"/>
</dbReference>
<sequence>MDVWHLLLDIVLLLSASLLFGGICLRFGQSPLVGYLLAGMLLGGPGGVELIHPSHEIDSIAELGVSLLLFGLGLEFSWGRLTSLGKKTLFSGFLQVIITATLGTGTALLFHLGITEAIAIGAMVALSSTACVLRVLNDQAQIDSSYGRNALAILLVQDIAVVPLAMLMSVLAQPDSDTSFIWPLLKILGMTAVLIVALYILLNFVAVRALGRLTLKENRELTVLLAVATGLGSAWAAHAAGISPAMGAFVAGMFLGNSPFATQIRADISSLRVVLLTLFFGAVGMVADPFWLIQNWLQVSAVVLMLLAGKTIIITAILVLLGKPFRIAVATGLCLSQIGEFAFVLGTIGKEASVLSDETYQLIVSSTIVTLFLSPYLVINAQRWGTWIERLVKPGSRQHEHVEPESDHPQPDFIIVGFGPAGQRASVPLQDVAERVLVLDLNSNGIKKAREFGFAGQVGDSSQTEVLEHAGAATAHTVIITVPHHNTALQTLEGVKALNAEARVFVRCRYQIHTQEFLDAGAYLVAGDEENVGDQLAASIREEIQLLDHLTVLSTEDQH</sequence>
<dbReference type="GO" id="GO:0015297">
    <property type="term" value="F:antiporter activity"/>
    <property type="evidence" value="ECO:0007669"/>
    <property type="project" value="InterPro"/>
</dbReference>
<feature type="transmembrane region" description="Helical" evidence="7">
    <location>
        <begin position="221"/>
        <end position="238"/>
    </location>
</feature>
<name>A0A518CQC8_9PLAN</name>
<dbReference type="Pfam" id="PF02254">
    <property type="entry name" value="TrkA_N"/>
    <property type="match status" value="1"/>
</dbReference>
<reference evidence="10 11" key="1">
    <citation type="submission" date="2019-02" db="EMBL/GenBank/DDBJ databases">
        <title>Deep-cultivation of Planctomycetes and their phenomic and genomic characterization uncovers novel biology.</title>
        <authorList>
            <person name="Wiegand S."/>
            <person name="Jogler M."/>
            <person name="Boedeker C."/>
            <person name="Pinto D."/>
            <person name="Vollmers J."/>
            <person name="Rivas-Marin E."/>
            <person name="Kohn T."/>
            <person name="Peeters S.H."/>
            <person name="Heuer A."/>
            <person name="Rast P."/>
            <person name="Oberbeckmann S."/>
            <person name="Bunk B."/>
            <person name="Jeske O."/>
            <person name="Meyerdierks A."/>
            <person name="Storesund J.E."/>
            <person name="Kallscheuer N."/>
            <person name="Luecker S."/>
            <person name="Lage O.M."/>
            <person name="Pohl T."/>
            <person name="Merkel B.J."/>
            <person name="Hornburger P."/>
            <person name="Mueller R.-W."/>
            <person name="Bruemmer F."/>
            <person name="Labrenz M."/>
            <person name="Spormann A.M."/>
            <person name="Op den Camp H."/>
            <person name="Overmann J."/>
            <person name="Amann R."/>
            <person name="Jetten M.S.M."/>
            <person name="Mascher T."/>
            <person name="Medema M.H."/>
            <person name="Devos D.P."/>
            <person name="Kaster A.-K."/>
            <person name="Ovreas L."/>
            <person name="Rohde M."/>
            <person name="Galperin M.Y."/>
            <person name="Jogler C."/>
        </authorList>
    </citation>
    <scope>NUCLEOTIDE SEQUENCE [LARGE SCALE GENOMIC DNA]</scope>
    <source>
        <strain evidence="10 11">Pla110</strain>
    </source>
</reference>
<dbReference type="InterPro" id="IPR038770">
    <property type="entry name" value="Na+/solute_symporter_sf"/>
</dbReference>